<name>A0ABS3IBE4_9MICO</name>
<proteinExistence type="predicted"/>
<organism evidence="2 3">
    <name type="scientific">Myceligenerans salitolerans</name>
    <dbReference type="NCBI Taxonomy" id="1230528"/>
    <lineage>
        <taxon>Bacteria</taxon>
        <taxon>Bacillati</taxon>
        <taxon>Actinomycetota</taxon>
        <taxon>Actinomycetes</taxon>
        <taxon>Micrococcales</taxon>
        <taxon>Promicromonosporaceae</taxon>
        <taxon>Myceligenerans</taxon>
    </lineage>
</organism>
<protein>
    <recommendedName>
        <fullName evidence="4">Neprosin domain-containing protein</fullName>
    </recommendedName>
</protein>
<accession>A0ABS3IBE4</accession>
<dbReference type="EMBL" id="JAFMPK010000047">
    <property type="protein sequence ID" value="MBO0610268.1"/>
    <property type="molecule type" value="Genomic_DNA"/>
</dbReference>
<sequence>MHRALTATLSALAAGTLLVPAALSAPAATALSLTTGPPAIAEPSATDLATATDLARRWAPIHHQDVDQTGSHALGGRSDYITRVDFDGDWNGTNNWDNTGSGSLDAYAYWSSVETETHWFLVYMFFHPRDWTDSFFDTEHENDAEGVLFAVEKDGSQYGTLRAAVTVAHTDFYSYVPAGSTWSAGGETVDGTLPMATNPHDGASHPVTAQEAKGHGLKARGGYDIVGDGVVYHPAATGETPEHPDDRDVRYGLIDIFEPGGLWDRRDGAPFASWGTFAGNASGGCGDWAIGCSTNAANTPWGWDDGDDVPGRGQLATDPARVMAEYFTIPGDYSRTYISNRYR</sequence>
<keyword evidence="1" id="KW-0732">Signal</keyword>
<feature type="chain" id="PRO_5046817728" description="Neprosin domain-containing protein" evidence="1">
    <location>
        <begin position="28"/>
        <end position="343"/>
    </location>
</feature>
<feature type="signal peptide" evidence="1">
    <location>
        <begin position="1"/>
        <end position="27"/>
    </location>
</feature>
<dbReference type="RefSeq" id="WP_207276189.1">
    <property type="nucleotide sequence ID" value="NZ_JAFMPK010000047.1"/>
</dbReference>
<evidence type="ECO:0000313" key="3">
    <source>
        <dbReference type="Proteomes" id="UP000664617"/>
    </source>
</evidence>
<gene>
    <name evidence="2" type="ORF">J0911_14640</name>
</gene>
<dbReference type="Proteomes" id="UP000664617">
    <property type="component" value="Unassembled WGS sequence"/>
</dbReference>
<evidence type="ECO:0008006" key="4">
    <source>
        <dbReference type="Google" id="ProtNLM"/>
    </source>
</evidence>
<evidence type="ECO:0000313" key="2">
    <source>
        <dbReference type="EMBL" id="MBO0610268.1"/>
    </source>
</evidence>
<keyword evidence="3" id="KW-1185">Reference proteome</keyword>
<comment type="caution">
    <text evidence="2">The sequence shown here is derived from an EMBL/GenBank/DDBJ whole genome shotgun (WGS) entry which is preliminary data.</text>
</comment>
<reference evidence="3" key="1">
    <citation type="submission" date="2023-07" db="EMBL/GenBank/DDBJ databases">
        <title>Myceligenerans salitolerans sp. nov., a halotolerant actinomycete isolated from a salt lake in Xinjiang, China.</title>
        <authorList>
            <person name="Guan T."/>
        </authorList>
    </citation>
    <scope>NUCLEOTIDE SEQUENCE [LARGE SCALE GENOMIC DNA]</scope>
    <source>
        <strain evidence="3">XHU 5031</strain>
    </source>
</reference>
<evidence type="ECO:0000256" key="1">
    <source>
        <dbReference type="SAM" id="SignalP"/>
    </source>
</evidence>